<proteinExistence type="predicted"/>
<dbReference type="EMBL" id="SJPJ01000001">
    <property type="protein sequence ID" value="TWT83869.1"/>
    <property type="molecule type" value="Genomic_DNA"/>
</dbReference>
<dbReference type="GO" id="GO:0016757">
    <property type="term" value="F:glycosyltransferase activity"/>
    <property type="evidence" value="ECO:0007669"/>
    <property type="project" value="UniProtKB-KW"/>
</dbReference>
<keyword evidence="3" id="KW-0328">Glycosyltransferase</keyword>
<evidence type="ECO:0000313" key="3">
    <source>
        <dbReference type="EMBL" id="TWT83869.1"/>
    </source>
</evidence>
<dbReference type="PANTHER" id="PTHR12526">
    <property type="entry name" value="GLYCOSYLTRANSFERASE"/>
    <property type="match status" value="1"/>
</dbReference>
<dbReference type="SUPFAM" id="SSF53756">
    <property type="entry name" value="UDP-Glycosyltransferase/glycogen phosphorylase"/>
    <property type="match status" value="1"/>
</dbReference>
<feature type="domain" description="Glycosyltransferase subfamily 4-like N-terminal" evidence="2">
    <location>
        <begin position="100"/>
        <end position="177"/>
    </location>
</feature>
<reference evidence="3 4" key="1">
    <citation type="submission" date="2019-02" db="EMBL/GenBank/DDBJ databases">
        <title>Deep-cultivation of Planctomycetes and their phenomic and genomic characterization uncovers novel biology.</title>
        <authorList>
            <person name="Wiegand S."/>
            <person name="Jogler M."/>
            <person name="Boedeker C."/>
            <person name="Pinto D."/>
            <person name="Vollmers J."/>
            <person name="Rivas-Marin E."/>
            <person name="Kohn T."/>
            <person name="Peeters S.H."/>
            <person name="Heuer A."/>
            <person name="Rast P."/>
            <person name="Oberbeckmann S."/>
            <person name="Bunk B."/>
            <person name="Jeske O."/>
            <person name="Meyerdierks A."/>
            <person name="Storesund J.E."/>
            <person name="Kallscheuer N."/>
            <person name="Luecker S."/>
            <person name="Lage O.M."/>
            <person name="Pohl T."/>
            <person name="Merkel B.J."/>
            <person name="Hornburger P."/>
            <person name="Mueller R.-W."/>
            <person name="Bruemmer F."/>
            <person name="Labrenz M."/>
            <person name="Spormann A.M."/>
            <person name="Op Den Camp H."/>
            <person name="Overmann J."/>
            <person name="Amann R."/>
            <person name="Jetten M.S.M."/>
            <person name="Mascher T."/>
            <person name="Medema M.H."/>
            <person name="Devos D.P."/>
            <person name="Kaster A.-K."/>
            <person name="Ovreas L."/>
            <person name="Rohde M."/>
            <person name="Galperin M.Y."/>
            <person name="Jogler C."/>
        </authorList>
    </citation>
    <scope>NUCLEOTIDE SEQUENCE [LARGE SCALE GENOMIC DNA]</scope>
    <source>
        <strain evidence="3 4">CA13</strain>
    </source>
</reference>
<protein>
    <submittedName>
        <fullName evidence="3">GDP-mannose:cellobiosyl-diphosphopolyprenol alpha-mannosyltransferase</fullName>
        <ecNumber evidence="3">2.4.1.252</ecNumber>
    </submittedName>
</protein>
<dbReference type="InterPro" id="IPR028098">
    <property type="entry name" value="Glyco_trans_4-like_N"/>
</dbReference>
<accession>A0A5C5Z925</accession>
<dbReference type="RefSeq" id="WP_146401297.1">
    <property type="nucleotide sequence ID" value="NZ_SJPJ01000001.1"/>
</dbReference>
<dbReference type="EC" id="2.4.1.252" evidence="3"/>
<gene>
    <name evidence="3" type="primary">gumH</name>
    <name evidence="3" type="ORF">CA13_53420</name>
</gene>
<dbReference type="Gene3D" id="3.40.50.2000">
    <property type="entry name" value="Glycogen Phosphorylase B"/>
    <property type="match status" value="2"/>
</dbReference>
<evidence type="ECO:0000259" key="2">
    <source>
        <dbReference type="Pfam" id="PF13439"/>
    </source>
</evidence>
<evidence type="ECO:0000313" key="4">
    <source>
        <dbReference type="Proteomes" id="UP000315010"/>
    </source>
</evidence>
<name>A0A5C5Z925_9BACT</name>
<keyword evidence="3" id="KW-0808">Transferase</keyword>
<dbReference type="OrthoDB" id="232381at2"/>
<sequence length="370" mass="41143">MLTIINLVDDLTQVNFGIWNAAISTSPALKDAFGIRSEVWCVSPVATEIPSSLESGVDRVCFVKSTKQNDIDEILRVSDANSNHCLVVSHGCWQGPTRLGFELKKRGFKWIYTPHGMLEPWSVSQKRLRKKAYFHFIEGPRARAADIVRAVSAPESIRLRKYFEPEKIQLFPNGIELPAEFSKRDPTFTRFLFLGRLHHKKGVVPLVHAFLQSCLNNRADVELVIAGTDDGEKANLECLLNNRGVSNVKLLGPTFGSAKDEILQSSDFFVLPSFSEGFPTAVVEAMGFGCIPLISEGCNFPEAFEAGLAIGVEPERESIHRGLNEALGLSLSQRQIQSQKVAKFIEDNYTLDQIAASLNECYRSLLTMHS</sequence>
<comment type="caution">
    <text evidence="3">The sequence shown here is derived from an EMBL/GenBank/DDBJ whole genome shotgun (WGS) entry which is preliminary data.</text>
</comment>
<evidence type="ECO:0000259" key="1">
    <source>
        <dbReference type="Pfam" id="PF00534"/>
    </source>
</evidence>
<dbReference type="Proteomes" id="UP000315010">
    <property type="component" value="Unassembled WGS sequence"/>
</dbReference>
<dbReference type="PANTHER" id="PTHR12526:SF637">
    <property type="entry name" value="GLYCOSYLTRANSFERASE EPSF-RELATED"/>
    <property type="match status" value="1"/>
</dbReference>
<organism evidence="3 4">
    <name type="scientific">Novipirellula herctigrandis</name>
    <dbReference type="NCBI Taxonomy" id="2527986"/>
    <lineage>
        <taxon>Bacteria</taxon>
        <taxon>Pseudomonadati</taxon>
        <taxon>Planctomycetota</taxon>
        <taxon>Planctomycetia</taxon>
        <taxon>Pirellulales</taxon>
        <taxon>Pirellulaceae</taxon>
        <taxon>Novipirellula</taxon>
    </lineage>
</organism>
<dbReference type="Pfam" id="PF13439">
    <property type="entry name" value="Glyco_transf_4"/>
    <property type="match status" value="1"/>
</dbReference>
<dbReference type="Pfam" id="PF00534">
    <property type="entry name" value="Glycos_transf_1"/>
    <property type="match status" value="1"/>
</dbReference>
<dbReference type="InterPro" id="IPR001296">
    <property type="entry name" value="Glyco_trans_1"/>
</dbReference>
<dbReference type="AlphaFoldDB" id="A0A5C5Z925"/>
<feature type="domain" description="Glycosyl transferase family 1" evidence="1">
    <location>
        <begin position="186"/>
        <end position="334"/>
    </location>
</feature>
<keyword evidence="4" id="KW-1185">Reference proteome</keyword>